<keyword evidence="3" id="KW-1185">Reference proteome</keyword>
<organism evidence="2 3">
    <name type="scientific">Larsenimonas rhizosphaerae</name>
    <dbReference type="NCBI Taxonomy" id="2944682"/>
    <lineage>
        <taxon>Bacteria</taxon>
        <taxon>Pseudomonadati</taxon>
        <taxon>Pseudomonadota</taxon>
        <taxon>Gammaproteobacteria</taxon>
        <taxon>Oceanospirillales</taxon>
        <taxon>Halomonadaceae</taxon>
        <taxon>Larsenimonas</taxon>
    </lineage>
</organism>
<dbReference type="RefSeq" id="WP_250937284.1">
    <property type="nucleotide sequence ID" value="NZ_JAMLJK010000001.1"/>
</dbReference>
<accession>A0AA41ZEZ5</accession>
<sequence length="57" mass="5822">MNMMRVVLVMALATTVAACSYHPARISAEPPVIIDGGHGGHGNGSFCPPGQAKKGNC</sequence>
<gene>
    <name evidence="2" type="ORF">OQ287_04980</name>
</gene>
<dbReference type="EMBL" id="JAPIVE010000001">
    <property type="protein sequence ID" value="MCX2523587.1"/>
    <property type="molecule type" value="Genomic_DNA"/>
</dbReference>
<evidence type="ECO:0000256" key="1">
    <source>
        <dbReference type="SAM" id="SignalP"/>
    </source>
</evidence>
<dbReference type="Proteomes" id="UP001165678">
    <property type="component" value="Unassembled WGS sequence"/>
</dbReference>
<evidence type="ECO:0000313" key="3">
    <source>
        <dbReference type="Proteomes" id="UP001165678"/>
    </source>
</evidence>
<evidence type="ECO:0008006" key="4">
    <source>
        <dbReference type="Google" id="ProtNLM"/>
    </source>
</evidence>
<feature type="signal peptide" evidence="1">
    <location>
        <begin position="1"/>
        <end position="18"/>
    </location>
</feature>
<dbReference type="PROSITE" id="PS51257">
    <property type="entry name" value="PROKAR_LIPOPROTEIN"/>
    <property type="match status" value="1"/>
</dbReference>
<protein>
    <recommendedName>
        <fullName evidence="4">Lipoprotein</fullName>
    </recommendedName>
</protein>
<proteinExistence type="predicted"/>
<reference evidence="2" key="1">
    <citation type="submission" date="2022-11" db="EMBL/GenBank/DDBJ databases">
        <title>Larsenimonas rhizosphaerae sp. nov., isolated from a tidal mudflat.</title>
        <authorList>
            <person name="Lee S.D."/>
            <person name="Kim I.S."/>
        </authorList>
    </citation>
    <scope>NUCLEOTIDE SEQUENCE</scope>
    <source>
        <strain evidence="2">GH2-1</strain>
    </source>
</reference>
<comment type="caution">
    <text evidence="2">The sequence shown here is derived from an EMBL/GenBank/DDBJ whole genome shotgun (WGS) entry which is preliminary data.</text>
</comment>
<dbReference type="AlphaFoldDB" id="A0AA41ZEZ5"/>
<evidence type="ECO:0000313" key="2">
    <source>
        <dbReference type="EMBL" id="MCX2523587.1"/>
    </source>
</evidence>
<feature type="chain" id="PRO_5041221954" description="Lipoprotein" evidence="1">
    <location>
        <begin position="19"/>
        <end position="57"/>
    </location>
</feature>
<name>A0AA41ZEZ5_9GAMM</name>
<keyword evidence="1" id="KW-0732">Signal</keyword>